<reference evidence="2 3" key="1">
    <citation type="submission" date="2024-09" db="EMBL/GenBank/DDBJ databases">
        <authorList>
            <person name="Zhang Z.-H."/>
        </authorList>
    </citation>
    <scope>NUCLEOTIDE SEQUENCE [LARGE SCALE GENOMIC DNA]</scope>
    <source>
        <strain evidence="2 3">HHTR114</strain>
    </source>
</reference>
<keyword evidence="1" id="KW-0472">Membrane</keyword>
<proteinExistence type="predicted"/>
<dbReference type="EMBL" id="JBHPON010000001">
    <property type="protein sequence ID" value="MFC6034931.1"/>
    <property type="molecule type" value="Genomic_DNA"/>
</dbReference>
<dbReference type="NCBIfam" id="NF047509">
    <property type="entry name" value="Rv3131_FMN_oxido"/>
    <property type="match status" value="1"/>
</dbReference>
<dbReference type="Proteomes" id="UP001596116">
    <property type="component" value="Unassembled WGS sequence"/>
</dbReference>
<organism evidence="2 3">
    <name type="scientific">Hyphococcus aureus</name>
    <dbReference type="NCBI Taxonomy" id="2666033"/>
    <lineage>
        <taxon>Bacteria</taxon>
        <taxon>Pseudomonadati</taxon>
        <taxon>Pseudomonadota</taxon>
        <taxon>Alphaproteobacteria</taxon>
        <taxon>Parvularculales</taxon>
        <taxon>Parvularculaceae</taxon>
        <taxon>Hyphococcus</taxon>
    </lineage>
</organism>
<comment type="caution">
    <text evidence="2">The sequence shown here is derived from an EMBL/GenBank/DDBJ whole genome shotgun (WGS) entry which is preliminary data.</text>
</comment>
<protein>
    <submittedName>
        <fullName evidence="2">Acg family FMN-binding oxidoreductase</fullName>
    </submittedName>
</protein>
<accession>A0ABW1KV29</accession>
<keyword evidence="1" id="KW-0812">Transmembrane</keyword>
<dbReference type="Gene3D" id="3.40.109.10">
    <property type="entry name" value="NADH Oxidase"/>
    <property type="match status" value="1"/>
</dbReference>
<name>A0ABW1KV29_9PROT</name>
<dbReference type="RefSeq" id="WP_379879734.1">
    <property type="nucleotide sequence ID" value="NZ_JBHPON010000001.1"/>
</dbReference>
<feature type="transmembrane region" description="Helical" evidence="1">
    <location>
        <begin position="6"/>
        <end position="26"/>
    </location>
</feature>
<dbReference type="InterPro" id="IPR000415">
    <property type="entry name" value="Nitroreductase-like"/>
</dbReference>
<keyword evidence="1" id="KW-1133">Transmembrane helix</keyword>
<evidence type="ECO:0000256" key="1">
    <source>
        <dbReference type="SAM" id="Phobius"/>
    </source>
</evidence>
<dbReference type="SUPFAM" id="SSF55469">
    <property type="entry name" value="FMN-dependent nitroreductase-like"/>
    <property type="match status" value="1"/>
</dbReference>
<keyword evidence="3" id="KW-1185">Reference proteome</keyword>
<evidence type="ECO:0000313" key="3">
    <source>
        <dbReference type="Proteomes" id="UP001596116"/>
    </source>
</evidence>
<evidence type="ECO:0000313" key="2">
    <source>
        <dbReference type="EMBL" id="MFC6034931.1"/>
    </source>
</evidence>
<gene>
    <name evidence="2" type="ORF">ACFMB1_05210</name>
</gene>
<sequence length="389" mass="42598">MVTRRAILWTGAGAVVLLGAGVAPLLHSDLSKARAPWRMAGTGFGDIRLDALSYAVLAPNPHNMQPWLIRLDGDDALTLFCDETRLLRDTDPQDRQIVIGLGAFLELLRLAAAEQGFGLDIERFPEGEPQPRLDGRSIASIRFVKKTDVKDPLFAQILNRRTSRVAFDQSRPVSAETLNALDKALRPGDGEFEWVNDAANVAALKTICRAGWRVELETDATRHESAMLTRIGDDQINANPDGISLFGPAMEAAHLMGMLTKEKMDEKGSAAYQATLDFYNKNIDTSMAFGWLSTSSNSRTDQLRAGAGWVRMQLAATALGLSMQPFSQALQEFPEMADIYEEIHDFTGIETPAGPTDGRLQGLFRFGYAKPGPAAPRWPLETRLIAADG</sequence>